<keyword evidence="6" id="KW-0238">DNA-binding</keyword>
<dbReference type="Gene3D" id="3.40.50.300">
    <property type="entry name" value="P-loop containing nucleotide triphosphate hydrolases"/>
    <property type="match status" value="1"/>
</dbReference>
<dbReference type="Gene3D" id="1.20.120.850">
    <property type="entry name" value="SWI2/SNF2 ATPases, N-terminal domain"/>
    <property type="match status" value="1"/>
</dbReference>
<comment type="subcellular location">
    <subcellularLocation>
        <location evidence="1">Nucleus</location>
    </subcellularLocation>
</comment>
<evidence type="ECO:0008006" key="10">
    <source>
        <dbReference type="Google" id="ProtNLM"/>
    </source>
</evidence>
<dbReference type="GO" id="GO:0016887">
    <property type="term" value="F:ATP hydrolysis activity"/>
    <property type="evidence" value="ECO:0007669"/>
    <property type="project" value="InterPro"/>
</dbReference>
<organism evidence="8 9">
    <name type="scientific">Cylicostephanus goldi</name>
    <name type="common">Nematode worm</name>
    <dbReference type="NCBI Taxonomy" id="71465"/>
    <lineage>
        <taxon>Eukaryota</taxon>
        <taxon>Metazoa</taxon>
        <taxon>Ecdysozoa</taxon>
        <taxon>Nematoda</taxon>
        <taxon>Chromadorea</taxon>
        <taxon>Rhabditida</taxon>
        <taxon>Rhabditina</taxon>
        <taxon>Rhabditomorpha</taxon>
        <taxon>Strongyloidea</taxon>
        <taxon>Strongylidae</taxon>
        <taxon>Cylicostephanus</taxon>
    </lineage>
</organism>
<keyword evidence="4" id="KW-0378">Hydrolase</keyword>
<comment type="similarity">
    <text evidence="2">Belongs to the SNF2/RAD54 helicase family.</text>
</comment>
<keyword evidence="3" id="KW-0547">Nucleotide-binding</keyword>
<keyword evidence="4" id="KW-0347">Helicase</keyword>
<dbReference type="GO" id="GO:0005634">
    <property type="term" value="C:nucleus"/>
    <property type="evidence" value="ECO:0007669"/>
    <property type="project" value="UniProtKB-SubCell"/>
</dbReference>
<dbReference type="GO" id="GO:0004386">
    <property type="term" value="F:helicase activity"/>
    <property type="evidence" value="ECO:0007669"/>
    <property type="project" value="UniProtKB-KW"/>
</dbReference>
<evidence type="ECO:0000313" key="8">
    <source>
        <dbReference type="EMBL" id="VDK80215.1"/>
    </source>
</evidence>
<evidence type="ECO:0000256" key="4">
    <source>
        <dbReference type="ARBA" id="ARBA00022806"/>
    </source>
</evidence>
<evidence type="ECO:0000256" key="5">
    <source>
        <dbReference type="ARBA" id="ARBA00022840"/>
    </source>
</evidence>
<keyword evidence="5" id="KW-0067">ATP-binding</keyword>
<accession>A0A3P6TH32</accession>
<dbReference type="OrthoDB" id="2020972at2759"/>
<evidence type="ECO:0000256" key="1">
    <source>
        <dbReference type="ARBA" id="ARBA00004123"/>
    </source>
</evidence>
<gene>
    <name evidence="8" type="ORF">CGOC_LOCUS7674</name>
</gene>
<dbReference type="PANTHER" id="PTHR45797">
    <property type="entry name" value="RAD54-LIKE"/>
    <property type="match status" value="1"/>
</dbReference>
<evidence type="ECO:0000256" key="2">
    <source>
        <dbReference type="ARBA" id="ARBA00007025"/>
    </source>
</evidence>
<evidence type="ECO:0000256" key="7">
    <source>
        <dbReference type="ARBA" id="ARBA00023242"/>
    </source>
</evidence>
<dbReference type="PANTHER" id="PTHR45797:SF1">
    <property type="entry name" value="HELICASE ARIP4"/>
    <property type="match status" value="1"/>
</dbReference>
<name>A0A3P6TH32_CYLGO</name>
<dbReference type="GO" id="GO:0005524">
    <property type="term" value="F:ATP binding"/>
    <property type="evidence" value="ECO:0007669"/>
    <property type="project" value="UniProtKB-KW"/>
</dbReference>
<dbReference type="EMBL" id="UYRV01026980">
    <property type="protein sequence ID" value="VDK80215.1"/>
    <property type="molecule type" value="Genomic_DNA"/>
</dbReference>
<dbReference type="GO" id="GO:0003677">
    <property type="term" value="F:DNA binding"/>
    <property type="evidence" value="ECO:0007669"/>
    <property type="project" value="UniProtKB-KW"/>
</dbReference>
<evidence type="ECO:0000256" key="3">
    <source>
        <dbReference type="ARBA" id="ARBA00022741"/>
    </source>
</evidence>
<evidence type="ECO:0000256" key="6">
    <source>
        <dbReference type="ARBA" id="ARBA00023125"/>
    </source>
</evidence>
<proteinExistence type="inferred from homology"/>
<dbReference type="InterPro" id="IPR044574">
    <property type="entry name" value="ARIP4-like"/>
</dbReference>
<keyword evidence="9" id="KW-1185">Reference proteome</keyword>
<reference evidence="8 9" key="1">
    <citation type="submission" date="2018-11" db="EMBL/GenBank/DDBJ databases">
        <authorList>
            <consortium name="Pathogen Informatics"/>
        </authorList>
    </citation>
    <scope>NUCLEOTIDE SEQUENCE [LARGE SCALE GENOMIC DNA]</scope>
</reference>
<keyword evidence="7" id="KW-0539">Nucleus</keyword>
<sequence length="105" mass="12277">MLKGFIQRYLQNYTYIGRTHHLLKAILPESKEYVLLLRKSPLQHALYRNFVMYANTEISTGNTTVFNPLKAFAACSKIWNHPDILAQTLEKRRDDKKKYKDVGCS</sequence>
<protein>
    <recommendedName>
        <fullName evidence="10">SNF2 N-terminal domain-containing protein</fullName>
    </recommendedName>
</protein>
<evidence type="ECO:0000313" key="9">
    <source>
        <dbReference type="Proteomes" id="UP000271889"/>
    </source>
</evidence>
<dbReference type="AlphaFoldDB" id="A0A3P6TH32"/>
<dbReference type="Proteomes" id="UP000271889">
    <property type="component" value="Unassembled WGS sequence"/>
</dbReference>
<dbReference type="InterPro" id="IPR027417">
    <property type="entry name" value="P-loop_NTPase"/>
</dbReference>